<feature type="compositionally biased region" description="Basic and acidic residues" evidence="7">
    <location>
        <begin position="85"/>
        <end position="107"/>
    </location>
</feature>
<sequence>MQTNSATAPPLQHTERKDYLLNRSSSYIPSKGRNPAATDLADQPPTAKSSSNMGRKDSELCVHPNSSVSGLEIAAIKLPPIVTEPKKKQVPVHDTKDTIDKREERRSASGSGSIRCRTKQRRKNSPRIARRTAASPVRGTRALSESMVVVKTSSNPRGDFMESMMEMIMEYRIRERKDLEQLRACYLSLNSMEFHEEINKVET</sequence>
<evidence type="ECO:0000256" key="1">
    <source>
        <dbReference type="ARBA" id="ARBA00004123"/>
    </source>
</evidence>
<dbReference type="AlphaFoldDB" id="A0A8J5KQA1"/>
<evidence type="ECO:0000256" key="6">
    <source>
        <dbReference type="RuleBase" id="RU367028"/>
    </source>
</evidence>
<dbReference type="PANTHER" id="PTHR33057">
    <property type="entry name" value="TRANSCRIPTION REPRESSOR OFP7-RELATED"/>
    <property type="match status" value="1"/>
</dbReference>
<reference evidence="9 10" key="1">
    <citation type="submission" date="2020-08" db="EMBL/GenBank/DDBJ databases">
        <title>Plant Genome Project.</title>
        <authorList>
            <person name="Zhang R.-G."/>
        </authorList>
    </citation>
    <scope>NUCLEOTIDE SEQUENCE [LARGE SCALE GENOMIC DNA]</scope>
    <source>
        <tissue evidence="9">Rhizome</tissue>
    </source>
</reference>
<keyword evidence="5 6" id="KW-0539">Nucleus</keyword>
<feature type="domain" description="OVATE" evidence="8">
    <location>
        <begin position="149"/>
        <end position="203"/>
    </location>
</feature>
<keyword evidence="4 6" id="KW-0804">Transcription</keyword>
<keyword evidence="10" id="KW-1185">Reference proteome</keyword>
<dbReference type="EMBL" id="JACMSC010000015">
    <property type="protein sequence ID" value="KAG6485120.1"/>
    <property type="molecule type" value="Genomic_DNA"/>
</dbReference>
<evidence type="ECO:0000313" key="9">
    <source>
        <dbReference type="EMBL" id="KAG6485120.1"/>
    </source>
</evidence>
<proteinExistence type="predicted"/>
<evidence type="ECO:0000259" key="8">
    <source>
        <dbReference type="PROSITE" id="PS51754"/>
    </source>
</evidence>
<keyword evidence="3 6" id="KW-0805">Transcription regulation</keyword>
<evidence type="ECO:0000313" key="10">
    <source>
        <dbReference type="Proteomes" id="UP000734854"/>
    </source>
</evidence>
<comment type="caution">
    <text evidence="9">The sequence shown here is derived from an EMBL/GenBank/DDBJ whole genome shotgun (WGS) entry which is preliminary data.</text>
</comment>
<feature type="region of interest" description="Disordered" evidence="7">
    <location>
        <begin position="85"/>
        <end position="140"/>
    </location>
</feature>
<evidence type="ECO:0000256" key="5">
    <source>
        <dbReference type="ARBA" id="ARBA00023242"/>
    </source>
</evidence>
<dbReference type="GO" id="GO:0005634">
    <property type="term" value="C:nucleus"/>
    <property type="evidence" value="ECO:0007669"/>
    <property type="project" value="UniProtKB-SubCell"/>
</dbReference>
<organism evidence="9 10">
    <name type="scientific">Zingiber officinale</name>
    <name type="common">Ginger</name>
    <name type="synonym">Amomum zingiber</name>
    <dbReference type="NCBI Taxonomy" id="94328"/>
    <lineage>
        <taxon>Eukaryota</taxon>
        <taxon>Viridiplantae</taxon>
        <taxon>Streptophyta</taxon>
        <taxon>Embryophyta</taxon>
        <taxon>Tracheophyta</taxon>
        <taxon>Spermatophyta</taxon>
        <taxon>Magnoliopsida</taxon>
        <taxon>Liliopsida</taxon>
        <taxon>Zingiberales</taxon>
        <taxon>Zingiberaceae</taxon>
        <taxon>Zingiber</taxon>
    </lineage>
</organism>
<evidence type="ECO:0000256" key="3">
    <source>
        <dbReference type="ARBA" id="ARBA00023015"/>
    </source>
</evidence>
<dbReference type="InterPro" id="IPR038933">
    <property type="entry name" value="Ovate"/>
</dbReference>
<dbReference type="GO" id="GO:0045892">
    <property type="term" value="P:negative regulation of DNA-templated transcription"/>
    <property type="evidence" value="ECO:0007669"/>
    <property type="project" value="UniProtKB-UniRule"/>
</dbReference>
<comment type="subcellular location">
    <subcellularLocation>
        <location evidence="1 6">Nucleus</location>
    </subcellularLocation>
</comment>
<evidence type="ECO:0000256" key="7">
    <source>
        <dbReference type="SAM" id="MobiDB-lite"/>
    </source>
</evidence>
<dbReference type="PANTHER" id="PTHR33057:SF151">
    <property type="entry name" value="TRANSCRIPTION REPRESSOR OFP1"/>
    <property type="match status" value="1"/>
</dbReference>
<keyword evidence="2 6" id="KW-0678">Repressor</keyword>
<comment type="function">
    <text evidence="6">Transcriptional repressor that regulates multiple aspects of plant growth and development.</text>
</comment>
<feature type="compositionally biased region" description="Basic residues" evidence="7">
    <location>
        <begin position="116"/>
        <end position="130"/>
    </location>
</feature>
<evidence type="ECO:0000256" key="4">
    <source>
        <dbReference type="ARBA" id="ARBA00023163"/>
    </source>
</evidence>
<gene>
    <name evidence="9" type="ORF">ZIOFF_053649</name>
</gene>
<evidence type="ECO:0000256" key="2">
    <source>
        <dbReference type="ARBA" id="ARBA00022491"/>
    </source>
</evidence>
<dbReference type="PROSITE" id="PS51754">
    <property type="entry name" value="OVATE"/>
    <property type="match status" value="1"/>
</dbReference>
<dbReference type="NCBIfam" id="TIGR01568">
    <property type="entry name" value="A_thal_3678"/>
    <property type="match status" value="1"/>
</dbReference>
<dbReference type="InterPro" id="IPR006458">
    <property type="entry name" value="Ovate_C"/>
</dbReference>
<feature type="region of interest" description="Disordered" evidence="7">
    <location>
        <begin position="1"/>
        <end position="65"/>
    </location>
</feature>
<protein>
    <recommendedName>
        <fullName evidence="6">Transcription repressor</fullName>
    </recommendedName>
    <alternativeName>
        <fullName evidence="6">Ovate family protein</fullName>
    </alternativeName>
</protein>
<accession>A0A8J5KQA1</accession>
<dbReference type="Pfam" id="PF04844">
    <property type="entry name" value="Ovate"/>
    <property type="match status" value="1"/>
</dbReference>
<dbReference type="Proteomes" id="UP000734854">
    <property type="component" value="Unassembled WGS sequence"/>
</dbReference>
<name>A0A8J5KQA1_ZINOF</name>